<protein>
    <submittedName>
        <fullName evidence="1">Uncharacterized protein</fullName>
    </submittedName>
</protein>
<proteinExistence type="predicted"/>
<reference evidence="1 2" key="1">
    <citation type="submission" date="2017-07" db="EMBL/GenBank/DDBJ databases">
        <title>Genome sequence of the Sordaria macrospora wild type strain R19027.</title>
        <authorList>
            <person name="Nowrousian M."/>
            <person name="Teichert I."/>
            <person name="Kueck U."/>
        </authorList>
    </citation>
    <scope>NUCLEOTIDE SEQUENCE [LARGE SCALE GENOMIC DNA]</scope>
    <source>
        <strain evidence="1 2">R19027</strain>
        <tissue evidence="1">Mycelium</tissue>
    </source>
</reference>
<accession>A0A8S8ZN15</accession>
<organism evidence="1 2">
    <name type="scientific">Sordaria macrospora</name>
    <dbReference type="NCBI Taxonomy" id="5147"/>
    <lineage>
        <taxon>Eukaryota</taxon>
        <taxon>Fungi</taxon>
        <taxon>Dikarya</taxon>
        <taxon>Ascomycota</taxon>
        <taxon>Pezizomycotina</taxon>
        <taxon>Sordariomycetes</taxon>
        <taxon>Sordariomycetidae</taxon>
        <taxon>Sordariales</taxon>
        <taxon>Sordariaceae</taxon>
        <taxon>Sordaria</taxon>
    </lineage>
</organism>
<dbReference type="EMBL" id="NMPR01000060">
    <property type="protein sequence ID" value="KAA8632187.1"/>
    <property type="molecule type" value="Genomic_DNA"/>
</dbReference>
<dbReference type="Proteomes" id="UP000433876">
    <property type="component" value="Unassembled WGS sequence"/>
</dbReference>
<dbReference type="AlphaFoldDB" id="A0A8S8ZN15"/>
<evidence type="ECO:0000313" key="1">
    <source>
        <dbReference type="EMBL" id="KAA8632187.1"/>
    </source>
</evidence>
<dbReference type="VEuPathDB" id="FungiDB:SMAC_09524"/>
<sequence length="142" mass="15852">MPMVEQLAKLHYDSDMATVPSVSKFLSLTLGALRYIGLHPYTVEVPVLPIWVPEHLAMGERLVTVLASSLISQGGFNNIQPGSKPEMGMDMELCDEAGGYLAEKTKYFEQNLDKTIVDSEDFLRRTEGVEHLTRCFQFILSG</sequence>
<comment type="caution">
    <text evidence="1">The sequence shown here is derived from an EMBL/GenBank/DDBJ whole genome shotgun (WGS) entry which is preliminary data.</text>
</comment>
<gene>
    <name evidence="1" type="ORF">SMACR_09524</name>
</gene>
<evidence type="ECO:0000313" key="2">
    <source>
        <dbReference type="Proteomes" id="UP000433876"/>
    </source>
</evidence>
<name>A0A8S8ZN15_SORMA</name>